<dbReference type="OrthoDB" id="27340at2157"/>
<feature type="domain" description="NIF system FeS cluster assembly NifU N-terminal" evidence="3">
    <location>
        <begin position="6"/>
        <end position="127"/>
    </location>
</feature>
<accession>A0A062VAN7</accession>
<organism evidence="5 6">
    <name type="scientific">Candidatus Methanoperedens nitratireducens</name>
    <dbReference type="NCBI Taxonomy" id="1392998"/>
    <lineage>
        <taxon>Archaea</taxon>
        <taxon>Methanobacteriati</taxon>
        <taxon>Methanobacteriota</taxon>
        <taxon>Stenosarchaea group</taxon>
        <taxon>Methanomicrobia</taxon>
        <taxon>Methanosarcinales</taxon>
        <taxon>ANME-2 cluster</taxon>
        <taxon>Candidatus Methanoperedentaceae</taxon>
        <taxon>Candidatus Methanoperedens</taxon>
    </lineage>
</organism>
<dbReference type="GO" id="GO:0016491">
    <property type="term" value="F:oxidoreductase activity"/>
    <property type="evidence" value="ECO:0007669"/>
    <property type="project" value="UniProtKB-KW"/>
</dbReference>
<comment type="caution">
    <text evidence="5">The sequence shown here is derived from an EMBL/GenBank/DDBJ whole genome shotgun (WGS) entry which is preliminary data.</text>
</comment>
<dbReference type="PANTHER" id="PTHR48105">
    <property type="entry name" value="THIOREDOXIN REDUCTASE 1-RELATED-RELATED"/>
    <property type="match status" value="1"/>
</dbReference>
<name>A0A062VAN7_9EURY</name>
<dbReference type="GO" id="GO:0051536">
    <property type="term" value="F:iron-sulfur cluster binding"/>
    <property type="evidence" value="ECO:0007669"/>
    <property type="project" value="InterPro"/>
</dbReference>
<dbReference type="RefSeq" id="WP_081810159.1">
    <property type="nucleotide sequence ID" value="NZ_JMIY01000002.1"/>
</dbReference>
<keyword evidence="6" id="KW-1185">Reference proteome</keyword>
<dbReference type="PATRIC" id="fig|1392998.3.peg.810"/>
<evidence type="ECO:0000256" key="2">
    <source>
        <dbReference type="ARBA" id="ARBA00023002"/>
    </source>
</evidence>
<dbReference type="Pfam" id="PF07992">
    <property type="entry name" value="Pyr_redox_2"/>
    <property type="match status" value="1"/>
</dbReference>
<dbReference type="GO" id="GO:0016226">
    <property type="term" value="P:iron-sulfur cluster assembly"/>
    <property type="evidence" value="ECO:0007669"/>
    <property type="project" value="InterPro"/>
</dbReference>
<keyword evidence="1" id="KW-0285">Flavoprotein</keyword>
<proteinExistence type="predicted"/>
<dbReference type="EMBL" id="JMIY01000002">
    <property type="protein sequence ID" value="KCZ72794.1"/>
    <property type="molecule type" value="Genomic_DNA"/>
</dbReference>
<dbReference type="SUPFAM" id="SSF51905">
    <property type="entry name" value="FAD/NAD(P)-binding domain"/>
    <property type="match status" value="1"/>
</dbReference>
<feature type="domain" description="FAD/NAD(P)-binding" evidence="4">
    <location>
        <begin position="141"/>
        <end position="429"/>
    </location>
</feature>
<dbReference type="InterPro" id="IPR050097">
    <property type="entry name" value="Ferredoxin-NADP_redctase_2"/>
</dbReference>
<dbReference type="SUPFAM" id="SSF82649">
    <property type="entry name" value="SufE/NifU"/>
    <property type="match status" value="1"/>
</dbReference>
<dbReference type="Pfam" id="PF01592">
    <property type="entry name" value="NifU_N"/>
    <property type="match status" value="1"/>
</dbReference>
<sequence length="446" mass="49490">MDEQFEYSEKVMDHFRNPRNVGIIKDADGVGRVGNPVCGDLMEIQIKVENDILKDVKFKTFGCGSAIATSSMITELAKGRTIEEALKITRSDVADELGGLPPIKMHCSNLAADALHAAIQDYMTKKEEKVRLEAEKEKYDFDVIIVGGGPGGLSTGILCGYRGLKTAVFEASNWGGILSWLCPTKMIENFPGLCEKTTCQDLIEMWLNDAKRLKVDLRKERVNEITQDKRVITDRGEYRGKIIVLATGTSPQQAGVKGETKFSKDDKGVYYFVTDPEKFTGKRVLIIGGGNSAVDAALSLADTADLITIAHRRDELRAVPHKIEHLKTLDKIKILYNTELLEISGNDRVERAIMRNTKENEEFQMAVDSVVLAVGLTPNTEIFKRIGIELTDKGYIKTDKSQRTNIDGIYAVGDIASDVQFTAVAVAHGLIVAHNAYTELRKPYWR</sequence>
<dbReference type="NCBIfam" id="TIGR03419">
    <property type="entry name" value="NifU_clost"/>
    <property type="match status" value="1"/>
</dbReference>
<evidence type="ECO:0000256" key="1">
    <source>
        <dbReference type="ARBA" id="ARBA00022630"/>
    </source>
</evidence>
<dbReference type="Proteomes" id="UP000027153">
    <property type="component" value="Unassembled WGS sequence"/>
</dbReference>
<dbReference type="InterPro" id="IPR017787">
    <property type="entry name" value="NIF_FeS_clus_asmbl_NifU-like"/>
</dbReference>
<evidence type="ECO:0000313" key="6">
    <source>
        <dbReference type="Proteomes" id="UP000027153"/>
    </source>
</evidence>
<protein>
    <submittedName>
        <fullName evidence="5">FeS cluster assembly scaffold protein NifU</fullName>
    </submittedName>
</protein>
<dbReference type="Gene3D" id="3.50.50.60">
    <property type="entry name" value="FAD/NAD(P)-binding domain"/>
    <property type="match status" value="2"/>
</dbReference>
<dbReference type="AlphaFoldDB" id="A0A062VAN7"/>
<gene>
    <name evidence="5" type="ORF">ANME2D_01229</name>
</gene>
<evidence type="ECO:0000259" key="4">
    <source>
        <dbReference type="Pfam" id="PF07992"/>
    </source>
</evidence>
<dbReference type="Gene3D" id="3.90.1010.10">
    <property type="match status" value="1"/>
</dbReference>
<keyword evidence="2" id="KW-0560">Oxidoreductase</keyword>
<reference evidence="5 6" key="1">
    <citation type="journal article" date="2013" name="Nature">
        <title>Anaerobic oxidation of methane coupled to nitrate reduction in a novel archaeal lineage.</title>
        <authorList>
            <person name="Haroon M.F."/>
            <person name="Hu S."/>
            <person name="Shi Y."/>
            <person name="Imelfort M."/>
            <person name="Keller J."/>
            <person name="Hugenholtz P."/>
            <person name="Yuan Z."/>
            <person name="Tyson G.W."/>
        </authorList>
    </citation>
    <scope>NUCLEOTIDE SEQUENCE [LARGE SCALE GENOMIC DNA]</scope>
    <source>
        <strain evidence="5 6">ANME-2d</strain>
    </source>
</reference>
<evidence type="ECO:0000259" key="3">
    <source>
        <dbReference type="Pfam" id="PF01592"/>
    </source>
</evidence>
<dbReference type="PRINTS" id="PR00469">
    <property type="entry name" value="PNDRDTASEII"/>
</dbReference>
<dbReference type="InterPro" id="IPR036188">
    <property type="entry name" value="FAD/NAD-bd_sf"/>
</dbReference>
<dbReference type="InterPro" id="IPR002871">
    <property type="entry name" value="NIF_FeS_clus_asmbl_NifU_N"/>
</dbReference>
<dbReference type="CDD" id="cd06664">
    <property type="entry name" value="IscU_like"/>
    <property type="match status" value="1"/>
</dbReference>
<dbReference type="GO" id="GO:0005506">
    <property type="term" value="F:iron ion binding"/>
    <property type="evidence" value="ECO:0007669"/>
    <property type="project" value="InterPro"/>
</dbReference>
<dbReference type="PRINTS" id="PR00368">
    <property type="entry name" value="FADPNR"/>
</dbReference>
<evidence type="ECO:0000313" key="5">
    <source>
        <dbReference type="EMBL" id="KCZ72794.1"/>
    </source>
</evidence>
<dbReference type="InterPro" id="IPR023753">
    <property type="entry name" value="FAD/NAD-binding_dom"/>
</dbReference>